<gene>
    <name evidence="2" type="ORF">D9756_000066</name>
</gene>
<dbReference type="PRINTS" id="PR00081">
    <property type="entry name" value="GDHRDH"/>
</dbReference>
<protein>
    <recommendedName>
        <fullName evidence="4">NAD(P)-binding protein</fullName>
    </recommendedName>
</protein>
<name>A0A8H5LNN6_9AGAR</name>
<dbReference type="Proteomes" id="UP000559027">
    <property type="component" value="Unassembled WGS sequence"/>
</dbReference>
<dbReference type="InterPro" id="IPR002347">
    <property type="entry name" value="SDR_fam"/>
</dbReference>
<dbReference type="SUPFAM" id="SSF51735">
    <property type="entry name" value="NAD(P)-binding Rossmann-fold domains"/>
    <property type="match status" value="1"/>
</dbReference>
<dbReference type="GO" id="GO:0016491">
    <property type="term" value="F:oxidoreductase activity"/>
    <property type="evidence" value="ECO:0007669"/>
    <property type="project" value="UniProtKB-KW"/>
</dbReference>
<dbReference type="PANTHER" id="PTHR43157">
    <property type="entry name" value="PHOSPHATIDYLINOSITOL-GLYCAN BIOSYNTHESIS CLASS F PROTEIN-RELATED"/>
    <property type="match status" value="1"/>
</dbReference>
<evidence type="ECO:0000313" key="2">
    <source>
        <dbReference type="EMBL" id="KAF5363877.1"/>
    </source>
</evidence>
<dbReference type="Gene3D" id="3.40.50.720">
    <property type="entry name" value="NAD(P)-binding Rossmann-like Domain"/>
    <property type="match status" value="1"/>
</dbReference>
<sequence>MAKLSFLGILDAFTRKAPPVSKIDLKGKTVLVIGANTGIGFEAVQHFATMGPKRLILACRSQEKGEAAIQRLEKATGYNQAELWLIDLAEFASVKAFADRALKELERLDIIVLNAALGTHNYSTTKDGWESSLQVNDLSMSLLALRLLPRITETAKKFDGTPRIVVVSSGVHYWSTLEDKVIESPNAFSLLSSKEFCTPEVIGTRYTDTKLLNLFFVRALSHHLKDQSIIVNAVDPGFCYSELRREITNIRTVIFEWLFARTAEEGARQLIWASAGFPKGGLEELKGAYIYLSDVQEPADKVLGEDGRKREDKLWNDLISILKEVDPRVVDVVDQYLK</sequence>
<reference evidence="2 3" key="1">
    <citation type="journal article" date="2020" name="ISME J.">
        <title>Uncovering the hidden diversity of litter-decomposition mechanisms in mushroom-forming fungi.</title>
        <authorList>
            <person name="Floudas D."/>
            <person name="Bentzer J."/>
            <person name="Ahren D."/>
            <person name="Johansson T."/>
            <person name="Persson P."/>
            <person name="Tunlid A."/>
        </authorList>
    </citation>
    <scope>NUCLEOTIDE SEQUENCE [LARGE SCALE GENOMIC DNA]</scope>
    <source>
        <strain evidence="2 3">CBS 146.42</strain>
    </source>
</reference>
<dbReference type="InterPro" id="IPR036291">
    <property type="entry name" value="NAD(P)-bd_dom_sf"/>
</dbReference>
<proteinExistence type="predicted"/>
<keyword evidence="1" id="KW-0560">Oxidoreductase</keyword>
<dbReference type="OrthoDB" id="542013at2759"/>
<evidence type="ECO:0000256" key="1">
    <source>
        <dbReference type="ARBA" id="ARBA00023002"/>
    </source>
</evidence>
<dbReference type="EMBL" id="JAACJO010000001">
    <property type="protein sequence ID" value="KAF5363877.1"/>
    <property type="molecule type" value="Genomic_DNA"/>
</dbReference>
<dbReference type="PANTHER" id="PTHR43157:SF31">
    <property type="entry name" value="PHOSPHATIDYLINOSITOL-GLYCAN BIOSYNTHESIS CLASS F PROTEIN"/>
    <property type="match status" value="1"/>
</dbReference>
<organism evidence="2 3">
    <name type="scientific">Leucocoprinus leucothites</name>
    <dbReference type="NCBI Taxonomy" id="201217"/>
    <lineage>
        <taxon>Eukaryota</taxon>
        <taxon>Fungi</taxon>
        <taxon>Dikarya</taxon>
        <taxon>Basidiomycota</taxon>
        <taxon>Agaricomycotina</taxon>
        <taxon>Agaricomycetes</taxon>
        <taxon>Agaricomycetidae</taxon>
        <taxon>Agaricales</taxon>
        <taxon>Agaricineae</taxon>
        <taxon>Agaricaceae</taxon>
        <taxon>Leucocoprinus</taxon>
    </lineage>
</organism>
<accession>A0A8H5LNN6</accession>
<dbReference type="AlphaFoldDB" id="A0A8H5LNN6"/>
<keyword evidence="3" id="KW-1185">Reference proteome</keyword>
<comment type="caution">
    <text evidence="2">The sequence shown here is derived from an EMBL/GenBank/DDBJ whole genome shotgun (WGS) entry which is preliminary data.</text>
</comment>
<evidence type="ECO:0008006" key="4">
    <source>
        <dbReference type="Google" id="ProtNLM"/>
    </source>
</evidence>
<dbReference type="Pfam" id="PF00106">
    <property type="entry name" value="adh_short"/>
    <property type="match status" value="1"/>
</dbReference>
<evidence type="ECO:0000313" key="3">
    <source>
        <dbReference type="Proteomes" id="UP000559027"/>
    </source>
</evidence>